<evidence type="ECO:0000313" key="4">
    <source>
        <dbReference type="Proteomes" id="UP001227964"/>
    </source>
</evidence>
<dbReference type="Pfam" id="PF01551">
    <property type="entry name" value="Peptidase_M23"/>
    <property type="match status" value="1"/>
</dbReference>
<accession>A0ABT7IKG3</accession>
<protein>
    <submittedName>
        <fullName evidence="3">M23 family metallopeptidase</fullName>
        <ecNumber evidence="3">3.4.-.-</ecNumber>
    </submittedName>
</protein>
<keyword evidence="1" id="KW-0472">Membrane</keyword>
<dbReference type="EMBL" id="JASSVS010000015">
    <property type="protein sequence ID" value="MDL0433638.1"/>
    <property type="molecule type" value="Genomic_DNA"/>
</dbReference>
<keyword evidence="4" id="KW-1185">Reference proteome</keyword>
<name>A0ABT7IKG3_9GAMM</name>
<comment type="caution">
    <text evidence="3">The sequence shown here is derived from an EMBL/GenBank/DDBJ whole genome shotgun (WGS) entry which is preliminary data.</text>
</comment>
<dbReference type="Gene3D" id="2.70.70.10">
    <property type="entry name" value="Glucose Permease (Domain IIA)"/>
    <property type="match status" value="1"/>
</dbReference>
<reference evidence="3 4" key="1">
    <citation type="submission" date="2023-06" db="EMBL/GenBank/DDBJ databases">
        <title>Marinobacter azerbaijanicus a moderately halophilic, isolated from Urmia Lake in Azerbaijan region of Iran.</title>
        <authorList>
            <person name="Sanchez-Porro C."/>
            <person name="Aghdam E.M."/>
            <person name="Saheb S.M."/>
            <person name="Tarhriz V."/>
            <person name="Kazemi E."/>
            <person name="Ammozegar M.A."/>
            <person name="Ventosa A."/>
            <person name="Hejazi M.S."/>
        </authorList>
    </citation>
    <scope>NUCLEOTIDE SEQUENCE [LARGE SCALE GENOMIC DNA]</scope>
    <source>
        <strain evidence="3 4">TBZ242</strain>
    </source>
</reference>
<organism evidence="3 4">
    <name type="scientific">Marinobacter azerbaijanicus</name>
    <dbReference type="NCBI Taxonomy" id="3050455"/>
    <lineage>
        <taxon>Bacteria</taxon>
        <taxon>Pseudomonadati</taxon>
        <taxon>Pseudomonadota</taxon>
        <taxon>Gammaproteobacteria</taxon>
        <taxon>Pseudomonadales</taxon>
        <taxon>Marinobacteraceae</taxon>
        <taxon>Marinobacter</taxon>
    </lineage>
</organism>
<dbReference type="SUPFAM" id="SSF51261">
    <property type="entry name" value="Duplicated hybrid motif"/>
    <property type="match status" value="1"/>
</dbReference>
<feature type="transmembrane region" description="Helical" evidence="1">
    <location>
        <begin position="28"/>
        <end position="52"/>
    </location>
</feature>
<evidence type="ECO:0000256" key="1">
    <source>
        <dbReference type="SAM" id="Phobius"/>
    </source>
</evidence>
<dbReference type="CDD" id="cd12797">
    <property type="entry name" value="M23_peptidase"/>
    <property type="match status" value="1"/>
</dbReference>
<dbReference type="EC" id="3.4.-.-" evidence="3"/>
<dbReference type="Proteomes" id="UP001227964">
    <property type="component" value="Unassembled WGS sequence"/>
</dbReference>
<dbReference type="PANTHER" id="PTHR21666">
    <property type="entry name" value="PEPTIDASE-RELATED"/>
    <property type="match status" value="1"/>
</dbReference>
<dbReference type="InterPro" id="IPR011055">
    <property type="entry name" value="Dup_hybrid_motif"/>
</dbReference>
<keyword evidence="1" id="KW-1133">Transmembrane helix</keyword>
<evidence type="ECO:0000313" key="3">
    <source>
        <dbReference type="EMBL" id="MDL0433638.1"/>
    </source>
</evidence>
<feature type="domain" description="M23ase beta-sheet core" evidence="2">
    <location>
        <begin position="139"/>
        <end position="228"/>
    </location>
</feature>
<dbReference type="RefSeq" id="WP_285393600.1">
    <property type="nucleotide sequence ID" value="NZ_JASSVS010000015.1"/>
</dbReference>
<dbReference type="InterPro" id="IPR016047">
    <property type="entry name" value="M23ase_b-sheet_dom"/>
</dbReference>
<dbReference type="PANTHER" id="PTHR21666:SF285">
    <property type="entry name" value="M23 FAMILY METALLOPEPTIDASE"/>
    <property type="match status" value="1"/>
</dbReference>
<dbReference type="GO" id="GO:0016787">
    <property type="term" value="F:hydrolase activity"/>
    <property type="evidence" value="ECO:0007669"/>
    <property type="project" value="UniProtKB-KW"/>
</dbReference>
<gene>
    <name evidence="3" type="ORF">QPM17_21055</name>
</gene>
<dbReference type="InterPro" id="IPR050570">
    <property type="entry name" value="Cell_wall_metabolism_enzyme"/>
</dbReference>
<proteinExistence type="predicted"/>
<sequence>MSWIVMLTQVLLPLALLAWVAFYPALGWLAWGLQLISVAAVLLGLPGGYLAWHAIKGRVLPAEAVVDIAPPFPPGHYLIAHGGSAPMINAHLKTLDQTVERFRPWRGQSKALDIFRISSLGFHKNGWQPTDPARYTTFGVPVLSPCRGEVALVVDGIEDMPVPEMDRNHMAGNYVAINCGDFFAILAHLRQGSIAVATGDRITTGELLGQMGNSGNSSEPHLHLHAQKGLPEEAPLSGEPLWITINNRFLVRNGRLSF</sequence>
<evidence type="ECO:0000259" key="2">
    <source>
        <dbReference type="Pfam" id="PF01551"/>
    </source>
</evidence>
<keyword evidence="3" id="KW-0378">Hydrolase</keyword>
<keyword evidence="1" id="KW-0812">Transmembrane</keyword>